<dbReference type="AlphaFoldDB" id="A0A915K834"/>
<accession>A0A915K834</accession>
<keyword evidence="1" id="KW-1185">Reference proteome</keyword>
<sequence>MQLQRYFFQPPEKSRENTGDENEDSHSLIVSSLATPKASNRSLASCASLDPNVFFFGKSLTNDPDLFILAPGVLVVARSHLDSFICAGAPFLLVDDSCFKPATNCGLVDKSSDDFVDSLACVLKFCICRRTHDLSTIRADLVSFSTAERSRRRFRQRMIARTSKAVAELATFIVHMGRH</sequence>
<reference evidence="2" key="1">
    <citation type="submission" date="2022-11" db="UniProtKB">
        <authorList>
            <consortium name="WormBaseParasite"/>
        </authorList>
    </citation>
    <scope>IDENTIFICATION</scope>
</reference>
<evidence type="ECO:0000313" key="1">
    <source>
        <dbReference type="Proteomes" id="UP000887565"/>
    </source>
</evidence>
<protein>
    <submittedName>
        <fullName evidence="2">Uncharacterized protein</fullName>
    </submittedName>
</protein>
<dbReference type="WBParaSite" id="nRc.2.0.1.t34892-RA">
    <property type="protein sequence ID" value="nRc.2.0.1.t34892-RA"/>
    <property type="gene ID" value="nRc.2.0.1.g34892"/>
</dbReference>
<organism evidence="1 2">
    <name type="scientific">Romanomermis culicivorax</name>
    <name type="common">Nematode worm</name>
    <dbReference type="NCBI Taxonomy" id="13658"/>
    <lineage>
        <taxon>Eukaryota</taxon>
        <taxon>Metazoa</taxon>
        <taxon>Ecdysozoa</taxon>
        <taxon>Nematoda</taxon>
        <taxon>Enoplea</taxon>
        <taxon>Dorylaimia</taxon>
        <taxon>Mermithida</taxon>
        <taxon>Mermithoidea</taxon>
        <taxon>Mermithidae</taxon>
        <taxon>Romanomermis</taxon>
    </lineage>
</organism>
<evidence type="ECO:0000313" key="2">
    <source>
        <dbReference type="WBParaSite" id="nRc.2.0.1.t34892-RA"/>
    </source>
</evidence>
<dbReference type="Proteomes" id="UP000887565">
    <property type="component" value="Unplaced"/>
</dbReference>
<proteinExistence type="predicted"/>
<name>A0A915K834_ROMCU</name>